<name>A0A4S4E6T6_CAMSN</name>
<evidence type="ECO:0000313" key="3">
    <source>
        <dbReference type="Proteomes" id="UP000306102"/>
    </source>
</evidence>
<dbReference type="PANTHER" id="PTHR47680">
    <property type="entry name" value="SHEWANELLA-LIKE PROTEIN PHOSPHATASE 2"/>
    <property type="match status" value="1"/>
</dbReference>
<dbReference type="PANTHER" id="PTHR47680:SF2">
    <property type="entry name" value="SHEWANELLA-LIKE PROTEIN PHOSPHATASE 2"/>
    <property type="match status" value="1"/>
</dbReference>
<proteinExistence type="predicted"/>
<gene>
    <name evidence="2" type="ORF">TEA_028952</name>
</gene>
<evidence type="ECO:0000313" key="2">
    <source>
        <dbReference type="EMBL" id="THG11742.1"/>
    </source>
</evidence>
<dbReference type="Proteomes" id="UP000306102">
    <property type="component" value="Unassembled WGS sequence"/>
</dbReference>
<reference evidence="2 3" key="1">
    <citation type="journal article" date="2018" name="Proc. Natl. Acad. Sci. U.S.A.">
        <title>Draft genome sequence of Camellia sinensis var. sinensis provides insights into the evolution of the tea genome and tea quality.</title>
        <authorList>
            <person name="Wei C."/>
            <person name="Yang H."/>
            <person name="Wang S."/>
            <person name="Zhao J."/>
            <person name="Liu C."/>
            <person name="Gao L."/>
            <person name="Xia E."/>
            <person name="Lu Y."/>
            <person name="Tai Y."/>
            <person name="She G."/>
            <person name="Sun J."/>
            <person name="Cao H."/>
            <person name="Tong W."/>
            <person name="Gao Q."/>
            <person name="Li Y."/>
            <person name="Deng W."/>
            <person name="Jiang X."/>
            <person name="Wang W."/>
            <person name="Chen Q."/>
            <person name="Zhang S."/>
            <person name="Li H."/>
            <person name="Wu J."/>
            <person name="Wang P."/>
            <person name="Li P."/>
            <person name="Shi C."/>
            <person name="Zheng F."/>
            <person name="Jian J."/>
            <person name="Huang B."/>
            <person name="Shan D."/>
            <person name="Shi M."/>
            <person name="Fang C."/>
            <person name="Yue Y."/>
            <person name="Li F."/>
            <person name="Li D."/>
            <person name="Wei S."/>
            <person name="Han B."/>
            <person name="Jiang C."/>
            <person name="Yin Y."/>
            <person name="Xia T."/>
            <person name="Zhang Z."/>
            <person name="Bennetzen J.L."/>
            <person name="Zhao S."/>
            <person name="Wan X."/>
        </authorList>
    </citation>
    <scope>NUCLEOTIDE SEQUENCE [LARGE SCALE GENOMIC DNA]</scope>
    <source>
        <strain evidence="3">cv. Shuchazao</strain>
        <tissue evidence="2">Leaf</tissue>
    </source>
</reference>
<organism evidence="2 3">
    <name type="scientific">Camellia sinensis var. sinensis</name>
    <name type="common">China tea</name>
    <dbReference type="NCBI Taxonomy" id="542762"/>
    <lineage>
        <taxon>Eukaryota</taxon>
        <taxon>Viridiplantae</taxon>
        <taxon>Streptophyta</taxon>
        <taxon>Embryophyta</taxon>
        <taxon>Tracheophyta</taxon>
        <taxon>Spermatophyta</taxon>
        <taxon>Magnoliopsida</taxon>
        <taxon>eudicotyledons</taxon>
        <taxon>Gunneridae</taxon>
        <taxon>Pentapetalae</taxon>
        <taxon>asterids</taxon>
        <taxon>Ericales</taxon>
        <taxon>Theaceae</taxon>
        <taxon>Camellia</taxon>
    </lineage>
</organism>
<dbReference type="Gene3D" id="3.60.21.10">
    <property type="match status" value="1"/>
</dbReference>
<dbReference type="EMBL" id="SDRB02007064">
    <property type="protein sequence ID" value="THG11742.1"/>
    <property type="molecule type" value="Genomic_DNA"/>
</dbReference>
<keyword evidence="3" id="KW-1185">Reference proteome</keyword>
<accession>A0A4S4E6T6</accession>
<feature type="region of interest" description="Disordered" evidence="1">
    <location>
        <begin position="195"/>
        <end position="247"/>
    </location>
</feature>
<comment type="caution">
    <text evidence="2">The sequence shown here is derived from an EMBL/GenBank/DDBJ whole genome shotgun (WGS) entry which is preliminary data.</text>
</comment>
<evidence type="ECO:0000256" key="1">
    <source>
        <dbReference type="SAM" id="MobiDB-lite"/>
    </source>
</evidence>
<sequence>MNANNKIANIDGDFRFISKTLLDEFRVWANWYCVGNSMKSLCDGLGKPKDLYRGLPLAVPNLKQDISDRVRARVAALRPEGPISSRFLANNLTIVAGESVFVHGWLLPNHVDYGLDPINEEVMDWIISGLKQSISRNLITGTNSVVWLRKLSHELAHHCNCSTLEHVRATIPVAEGGGGLAAGSGSRRSCRVAQRRERPRTKKAAWAGDITPTARRRRGGKARRRGSKAMGGGEKKTKRPRTERATRAVDVTLAVKRGEVAMTRSISSLPSSFSFCY</sequence>
<dbReference type="AlphaFoldDB" id="A0A4S4E6T6"/>
<dbReference type="InterPro" id="IPR029052">
    <property type="entry name" value="Metallo-depent_PP-like"/>
</dbReference>
<protein>
    <submittedName>
        <fullName evidence="2">Uncharacterized protein</fullName>
    </submittedName>
</protein>
<feature type="compositionally biased region" description="Basic residues" evidence="1">
    <location>
        <begin position="214"/>
        <end position="227"/>
    </location>
</feature>
<dbReference type="STRING" id="542762.A0A4S4E6T6"/>